<keyword evidence="3 5" id="KW-0689">Ribosomal protein</keyword>
<gene>
    <name evidence="5" type="primary">rplY</name>
    <name evidence="5" type="synonym">ctc</name>
    <name evidence="8" type="ORF">DJ66_1006</name>
</gene>
<dbReference type="GO" id="GO:0022625">
    <property type="term" value="C:cytosolic large ribosomal subunit"/>
    <property type="evidence" value="ECO:0007669"/>
    <property type="project" value="TreeGrafter"/>
</dbReference>
<dbReference type="CDD" id="cd00495">
    <property type="entry name" value="Ribosomal_L25_TL5_CTC"/>
    <property type="match status" value="1"/>
</dbReference>
<dbReference type="InterPro" id="IPR011035">
    <property type="entry name" value="Ribosomal_bL25/Gln-tRNA_synth"/>
</dbReference>
<evidence type="ECO:0000256" key="2">
    <source>
        <dbReference type="ARBA" id="ARBA00022884"/>
    </source>
</evidence>
<keyword evidence="2 5" id="KW-0694">RNA-binding</keyword>
<dbReference type="PANTHER" id="PTHR33284:SF1">
    <property type="entry name" value="RIBOSOMAL PROTEIN L25_GLN-TRNA SYNTHETASE, ANTI-CODON-BINDING DOMAIN-CONTAINING PROTEIN"/>
    <property type="match status" value="1"/>
</dbReference>
<dbReference type="GO" id="GO:0003735">
    <property type="term" value="F:structural constituent of ribosome"/>
    <property type="evidence" value="ECO:0007669"/>
    <property type="project" value="InterPro"/>
</dbReference>
<dbReference type="Pfam" id="PF01386">
    <property type="entry name" value="Ribosomal_L25p"/>
    <property type="match status" value="1"/>
</dbReference>
<comment type="caution">
    <text evidence="8">The sequence shown here is derived from an EMBL/GenBank/DDBJ whole genome shotgun (WGS) entry which is preliminary data.</text>
</comment>
<evidence type="ECO:0000313" key="8">
    <source>
        <dbReference type="EMBL" id="KJZ82262.1"/>
    </source>
</evidence>
<proteinExistence type="inferred from homology"/>
<dbReference type="GO" id="GO:0006412">
    <property type="term" value="P:translation"/>
    <property type="evidence" value="ECO:0007669"/>
    <property type="project" value="UniProtKB-UniRule"/>
</dbReference>
<evidence type="ECO:0000256" key="4">
    <source>
        <dbReference type="ARBA" id="ARBA00023274"/>
    </source>
</evidence>
<dbReference type="InterPro" id="IPR001021">
    <property type="entry name" value="Ribosomal_bL25_long"/>
</dbReference>
<comment type="similarity">
    <text evidence="5">Belongs to the bacterial ribosomal protein bL25 family. CTC subfamily.</text>
</comment>
<dbReference type="InterPro" id="IPR037121">
    <property type="entry name" value="Ribosomal_bL25_C"/>
</dbReference>
<dbReference type="PATRIC" id="fig|556287.8.peg.1010"/>
<dbReference type="AlphaFoldDB" id="A0A094YZT0"/>
<dbReference type="NCBIfam" id="TIGR00731">
    <property type="entry name" value="bL25_bact_ctc"/>
    <property type="match status" value="1"/>
</dbReference>
<dbReference type="Gene3D" id="2.170.120.20">
    <property type="entry name" value="Ribosomal protein L25, beta domain"/>
    <property type="match status" value="1"/>
</dbReference>
<dbReference type="SUPFAM" id="SSF50715">
    <property type="entry name" value="Ribosomal protein L25-like"/>
    <property type="match status" value="1"/>
</dbReference>
<organism evidence="8 9">
    <name type="scientific">Candidatus Liberibacter solanacearum</name>
    <dbReference type="NCBI Taxonomy" id="556287"/>
    <lineage>
        <taxon>Bacteria</taxon>
        <taxon>Pseudomonadati</taxon>
        <taxon>Pseudomonadota</taxon>
        <taxon>Alphaproteobacteria</taxon>
        <taxon>Hyphomicrobiales</taxon>
        <taxon>Rhizobiaceae</taxon>
        <taxon>Liberibacter</taxon>
    </lineage>
</organism>
<dbReference type="Pfam" id="PF14693">
    <property type="entry name" value="Ribosomal_TL5_C"/>
    <property type="match status" value="1"/>
</dbReference>
<comment type="function">
    <text evidence="5">This is one of the proteins that binds to the 5S RNA in the ribosome where it forms part of the central protuberance.</text>
</comment>
<accession>A0A094YZT0</accession>
<dbReference type="Proteomes" id="UP000033731">
    <property type="component" value="Unassembled WGS sequence"/>
</dbReference>
<keyword evidence="4 5" id="KW-0687">Ribonucleoprotein</keyword>
<dbReference type="NCBIfam" id="NF004128">
    <property type="entry name" value="PRK05618.1-2"/>
    <property type="match status" value="1"/>
</dbReference>
<dbReference type="HAMAP" id="MF_01334">
    <property type="entry name" value="Ribosomal_bL25_CTC"/>
    <property type="match status" value="1"/>
</dbReference>
<name>A0A094YZT0_9HYPH</name>
<reference evidence="8 9" key="1">
    <citation type="journal article" date="2015" name="Phytopathology">
        <title>Genomes of Candidatus Liberibacter solanacearum haplotype A from New Zealand and the USA suggest significant genome plasticity in the species.</title>
        <authorList>
            <person name="Thompson S.M."/>
            <person name="Johnson C.P."/>
            <person name="Lu A.Y."/>
            <person name="Frampton R.A."/>
            <person name="Sullivan K.L."/>
            <person name="Fiers M.W."/>
            <person name="Crowhurst R.N."/>
            <person name="Pitman A.R."/>
            <person name="Scott I."/>
            <person name="Gudmestad N.C."/>
            <person name="Smith G.R."/>
        </authorList>
    </citation>
    <scope>NUCLEOTIDE SEQUENCE [LARGE SCALE GENOMIC DNA]</scope>
    <source>
        <strain evidence="8 9">LsoNZ1</strain>
    </source>
</reference>
<dbReference type="InterPro" id="IPR020057">
    <property type="entry name" value="Ribosomal_bL25_b-dom"/>
</dbReference>
<dbReference type="InterPro" id="IPR020930">
    <property type="entry name" value="Ribosomal_uL5_bac-type"/>
</dbReference>
<evidence type="ECO:0000259" key="7">
    <source>
        <dbReference type="Pfam" id="PF14693"/>
    </source>
</evidence>
<dbReference type="RefSeq" id="WP_034442108.1">
    <property type="nucleotide sequence ID" value="NZ_JMTK01000002.1"/>
</dbReference>
<dbReference type="GO" id="GO:0008097">
    <property type="term" value="F:5S rRNA binding"/>
    <property type="evidence" value="ECO:0007669"/>
    <property type="project" value="InterPro"/>
</dbReference>
<comment type="subunit">
    <text evidence="5">Part of the 50S ribosomal subunit; part of the 5S rRNA/L5/L18/L25 subcomplex. Contacts the 5S rRNA. Binds to the 5S rRNA independently of L5 and L18.</text>
</comment>
<dbReference type="EMBL" id="JMTK01000002">
    <property type="protein sequence ID" value="KJZ82262.1"/>
    <property type="molecule type" value="Genomic_DNA"/>
</dbReference>
<dbReference type="InterPro" id="IPR020056">
    <property type="entry name" value="Rbsml_bL25/Gln-tRNA_synth_N"/>
</dbReference>
<evidence type="ECO:0000256" key="1">
    <source>
        <dbReference type="ARBA" id="ARBA00022730"/>
    </source>
</evidence>
<evidence type="ECO:0000256" key="5">
    <source>
        <dbReference type="HAMAP-Rule" id="MF_01334"/>
    </source>
</evidence>
<evidence type="ECO:0000313" key="9">
    <source>
        <dbReference type="Proteomes" id="UP000033731"/>
    </source>
</evidence>
<feature type="domain" description="Large ribosomal subunit protein bL25 beta" evidence="7">
    <location>
        <begin position="104"/>
        <end position="187"/>
    </location>
</feature>
<dbReference type="Gene3D" id="2.40.240.10">
    <property type="entry name" value="Ribosomal Protein L25, Chain P"/>
    <property type="match status" value="1"/>
</dbReference>
<keyword evidence="1 5" id="KW-0699">rRNA-binding</keyword>
<sequence length="191" mass="21015">MSQEEYKLKTVIREKVGKGSSRLLRRNGKIPATIYGNISSPKSIALSTKDISKRLYSKHFMTTIFTIDLGKESIRVLPKDYQLDPVSDVLIHMDFLQISEKSTISVQVPIRFINQNKSPGLKMGGSLNIICHEIPLLCPANKIPDSISADLDGLKIGDNIHMTDIRLPEGITSVSHANCTIAKISAPISSS</sequence>
<keyword evidence="9" id="KW-1185">Reference proteome</keyword>
<dbReference type="PANTHER" id="PTHR33284">
    <property type="entry name" value="RIBOSOMAL PROTEIN L25/GLN-TRNA SYNTHETASE, ANTI-CODON-BINDING DOMAIN-CONTAINING PROTEIN"/>
    <property type="match status" value="1"/>
</dbReference>
<dbReference type="InterPro" id="IPR029751">
    <property type="entry name" value="Ribosomal_L25_dom"/>
</dbReference>
<evidence type="ECO:0000256" key="3">
    <source>
        <dbReference type="ARBA" id="ARBA00022980"/>
    </source>
</evidence>
<feature type="domain" description="Large ribosomal subunit protein bL25 L25" evidence="6">
    <location>
        <begin position="9"/>
        <end position="95"/>
    </location>
</feature>
<evidence type="ECO:0000259" key="6">
    <source>
        <dbReference type="Pfam" id="PF01386"/>
    </source>
</evidence>
<protein>
    <recommendedName>
        <fullName evidence="5">Large ribosomal subunit protein bL25</fullName>
    </recommendedName>
    <alternativeName>
        <fullName evidence="5">General stress protein CTC</fullName>
    </alternativeName>
</protein>